<dbReference type="EMBL" id="DF977515">
    <property type="protein sequence ID" value="GAW27096.1"/>
    <property type="molecule type" value="Genomic_DNA"/>
</dbReference>
<name>A0A1S8AAF9_ROSNE</name>
<dbReference type="Proteomes" id="UP000054516">
    <property type="component" value="Unassembled WGS sequence"/>
</dbReference>
<accession>A0A1S8AAF9</accession>
<reference evidence="1" key="1">
    <citation type="submission" date="2016-03" db="EMBL/GenBank/DDBJ databases">
        <title>Draft genome sequence of Rosellinia necatrix.</title>
        <authorList>
            <person name="Kanematsu S."/>
        </authorList>
    </citation>
    <scope>NUCLEOTIDE SEQUENCE [LARGE SCALE GENOMIC DNA]</scope>
    <source>
        <strain evidence="1">W97</strain>
    </source>
</reference>
<sequence>MLASRADPSGPVDSLRKLLTILSESPGAHELIPPHPEFHHKRELFSHII</sequence>
<gene>
    <name evidence="1" type="ORF">SAMD00023353_7000370</name>
</gene>
<dbReference type="AlphaFoldDB" id="A0A1S8AAF9"/>
<evidence type="ECO:0000313" key="1">
    <source>
        <dbReference type="EMBL" id="GAW27096.1"/>
    </source>
</evidence>
<protein>
    <submittedName>
        <fullName evidence="1">Uncharacterized protein</fullName>
    </submittedName>
</protein>
<keyword evidence="2" id="KW-1185">Reference proteome</keyword>
<proteinExistence type="predicted"/>
<organism evidence="1">
    <name type="scientific">Rosellinia necatrix</name>
    <name type="common">White root-rot fungus</name>
    <dbReference type="NCBI Taxonomy" id="77044"/>
    <lineage>
        <taxon>Eukaryota</taxon>
        <taxon>Fungi</taxon>
        <taxon>Dikarya</taxon>
        <taxon>Ascomycota</taxon>
        <taxon>Pezizomycotina</taxon>
        <taxon>Sordariomycetes</taxon>
        <taxon>Xylariomycetidae</taxon>
        <taxon>Xylariales</taxon>
        <taxon>Xylariaceae</taxon>
        <taxon>Rosellinia</taxon>
    </lineage>
</organism>
<evidence type="ECO:0000313" key="2">
    <source>
        <dbReference type="Proteomes" id="UP000054516"/>
    </source>
</evidence>